<dbReference type="InterPro" id="IPR010982">
    <property type="entry name" value="Lambda_DNA-bd_dom_sf"/>
</dbReference>
<keyword evidence="2" id="KW-1185">Reference proteome</keyword>
<dbReference type="Pfam" id="PF13560">
    <property type="entry name" value="HTH_31"/>
    <property type="match status" value="1"/>
</dbReference>
<protein>
    <recommendedName>
        <fullName evidence="3">HTH cro/C1-type domain-containing protein</fullName>
    </recommendedName>
</protein>
<dbReference type="RefSeq" id="WP_188664389.1">
    <property type="nucleotide sequence ID" value="NZ_BMHV01000012.1"/>
</dbReference>
<reference evidence="1" key="1">
    <citation type="journal article" date="2014" name="Int. J. Syst. Evol. Microbiol.">
        <title>Complete genome sequence of Corynebacterium casei LMG S-19264T (=DSM 44701T), isolated from a smear-ripened cheese.</title>
        <authorList>
            <consortium name="US DOE Joint Genome Institute (JGI-PGF)"/>
            <person name="Walter F."/>
            <person name="Albersmeier A."/>
            <person name="Kalinowski J."/>
            <person name="Ruckert C."/>
        </authorList>
    </citation>
    <scope>NUCLEOTIDE SEQUENCE</scope>
    <source>
        <strain evidence="1">CGMCC 1.15254</strain>
    </source>
</reference>
<reference evidence="1" key="2">
    <citation type="submission" date="2020-09" db="EMBL/GenBank/DDBJ databases">
        <authorList>
            <person name="Sun Q."/>
            <person name="Zhou Y."/>
        </authorList>
    </citation>
    <scope>NUCLEOTIDE SEQUENCE</scope>
    <source>
        <strain evidence="1">CGMCC 1.15254</strain>
    </source>
</reference>
<name>A0A917C0H4_9PROT</name>
<gene>
    <name evidence="1" type="ORF">GCM10011332_19910</name>
</gene>
<evidence type="ECO:0000313" key="1">
    <source>
        <dbReference type="EMBL" id="GGF65838.1"/>
    </source>
</evidence>
<dbReference type="CDD" id="cd00093">
    <property type="entry name" value="HTH_XRE"/>
    <property type="match status" value="1"/>
</dbReference>
<dbReference type="Proteomes" id="UP000632498">
    <property type="component" value="Unassembled WGS sequence"/>
</dbReference>
<sequence>MTKLAPKVRPDISDWSAADLKTWREKHGFDQVQAAAAIGIGRQTWLKMESGKKAVDLVCYLACMGYDAGVGK</sequence>
<evidence type="ECO:0008006" key="3">
    <source>
        <dbReference type="Google" id="ProtNLM"/>
    </source>
</evidence>
<dbReference type="SUPFAM" id="SSF47413">
    <property type="entry name" value="lambda repressor-like DNA-binding domains"/>
    <property type="match status" value="1"/>
</dbReference>
<dbReference type="AlphaFoldDB" id="A0A917C0H4"/>
<organism evidence="1 2">
    <name type="scientific">Terasakiella brassicae</name>
    <dbReference type="NCBI Taxonomy" id="1634917"/>
    <lineage>
        <taxon>Bacteria</taxon>
        <taxon>Pseudomonadati</taxon>
        <taxon>Pseudomonadota</taxon>
        <taxon>Alphaproteobacteria</taxon>
        <taxon>Rhodospirillales</taxon>
        <taxon>Terasakiellaceae</taxon>
        <taxon>Terasakiella</taxon>
    </lineage>
</organism>
<evidence type="ECO:0000313" key="2">
    <source>
        <dbReference type="Proteomes" id="UP000632498"/>
    </source>
</evidence>
<dbReference type="GO" id="GO:0003677">
    <property type="term" value="F:DNA binding"/>
    <property type="evidence" value="ECO:0007669"/>
    <property type="project" value="InterPro"/>
</dbReference>
<dbReference type="InterPro" id="IPR001387">
    <property type="entry name" value="Cro/C1-type_HTH"/>
</dbReference>
<comment type="caution">
    <text evidence="1">The sequence shown here is derived from an EMBL/GenBank/DDBJ whole genome shotgun (WGS) entry which is preliminary data.</text>
</comment>
<dbReference type="EMBL" id="BMHV01000012">
    <property type="protein sequence ID" value="GGF65838.1"/>
    <property type="molecule type" value="Genomic_DNA"/>
</dbReference>
<dbReference type="Gene3D" id="1.10.260.40">
    <property type="entry name" value="lambda repressor-like DNA-binding domains"/>
    <property type="match status" value="1"/>
</dbReference>
<accession>A0A917C0H4</accession>
<proteinExistence type="predicted"/>